<dbReference type="Gene3D" id="2.60.40.10">
    <property type="entry name" value="Immunoglobulins"/>
    <property type="match status" value="2"/>
</dbReference>
<dbReference type="AlphaFoldDB" id="A0A8G2BZ32"/>
<dbReference type="CDD" id="cd14948">
    <property type="entry name" value="BACON"/>
    <property type="match status" value="1"/>
</dbReference>
<evidence type="ECO:0000313" key="2">
    <source>
        <dbReference type="EMBL" id="SEG27540.1"/>
    </source>
</evidence>
<gene>
    <name evidence="2" type="ORF">SAMN05444001_12620</name>
</gene>
<sequence length="930" mass="97741">MDVNIGEWTYPIFTNLLINFYVMKKKYYLLALASLMMAACSDDDSLFTGGPENGNPAGKTITFVFPGTAQGVVPYAALATDAENELKTLDIYVFGEDSLAADPKPVILKEIFRSGEAGNSFTLTPVGTSYQATISVYPGEQKKFYFVANGRDNLSLDSLELGVTDTTAFLAKATNTLKGHIACPLLMSGSFPELGTITVPEGGLGGNQEVHLTRRMARFDVLNWCEESSFKISEIVLKDIPGSNSIFAQATPYTPTIVASLPIIDFTAYENSNYGESKSVFYMYPAMAVETQNIKLSLVGETLAGAAQVYNVEFKKNQSDVNTIPVLANNRYLLSILNVGSGTLDATLEVKDWLVGDTVNSDVTHGTIKLSVDAAGLKAGQAFADNTLSLPAATTGETAADSVTIKVAADEEWELVKPADCDWIAFSVLPGDSVMKSFKLVTLTTNPSSKEDRVGTVIVRNVKRPSIKQPLIVKQAPNASSYIDLSGALLAGNEISFSGEKMSSDSMNIDVTVPDGATWTASESADWFNLADKAVLTRADAGFTNNDDGKTGTGSGTFSIVAQKNETDQARIDSIKMTISGPEGADKVIQYIVVKQAAQNIGSIRLAARGTLVDKDDAANYKMDSIPATGFIDAAVEGQTTEGERKVTVVAISEWTVSVESGDDWLSVSKSKTLVDGNNGYFGITAATNSTTTPRTAVLKVANTTKPTEVYKTITITQKAGTAAAPAITVDETPLAFTATETAMDTKTISVVLGDPANTWTAALAGTGFSLGGSYIAVTGNGDFTVAPDAANDTYKAKTASITVTESAGSTTKTIAVSQPAGKTVPSFATTTGSVAVDGTGLDISTIVVSGDVENISDWTVSVVDGSDNVTPVTWLTATLDSTSQLAVSMASGGDEVNSTGAERTAVIKLVNTTDNTVVSNTITVTQAGS</sequence>
<reference evidence="2 3" key="1">
    <citation type="submission" date="2016-10" db="EMBL/GenBank/DDBJ databases">
        <authorList>
            <person name="Varghese N."/>
            <person name="Submissions S."/>
        </authorList>
    </citation>
    <scope>NUCLEOTIDE SEQUENCE [LARGE SCALE GENOMIC DNA]</scope>
    <source>
        <strain evidence="2 3">DSM 29073</strain>
    </source>
</reference>
<protein>
    <submittedName>
        <fullName evidence="2">Binding domain-containing protein, N-terminal</fullName>
    </submittedName>
</protein>
<evidence type="ECO:0000313" key="3">
    <source>
        <dbReference type="Proteomes" id="UP000236725"/>
    </source>
</evidence>
<dbReference type="InterPro" id="IPR013783">
    <property type="entry name" value="Ig-like_fold"/>
</dbReference>
<name>A0A8G2BZ32_9BACT</name>
<organism evidence="2 3">
    <name type="scientific">Parabacteroides chinchillae</name>
    <dbReference type="NCBI Taxonomy" id="871327"/>
    <lineage>
        <taxon>Bacteria</taxon>
        <taxon>Pseudomonadati</taxon>
        <taxon>Bacteroidota</taxon>
        <taxon>Bacteroidia</taxon>
        <taxon>Bacteroidales</taxon>
        <taxon>Tannerellaceae</taxon>
        <taxon>Parabacteroides</taxon>
    </lineage>
</organism>
<evidence type="ECO:0000259" key="1">
    <source>
        <dbReference type="Pfam" id="PF13004"/>
    </source>
</evidence>
<dbReference type="Pfam" id="PF13004">
    <property type="entry name" value="BACON"/>
    <property type="match status" value="1"/>
</dbReference>
<dbReference type="Proteomes" id="UP000236725">
    <property type="component" value="Unassembled WGS sequence"/>
</dbReference>
<accession>A0A8G2BZ32</accession>
<keyword evidence="3" id="KW-1185">Reference proteome</keyword>
<proteinExistence type="predicted"/>
<feature type="domain" description="BACON" evidence="1">
    <location>
        <begin position="655"/>
        <end position="719"/>
    </location>
</feature>
<dbReference type="InterPro" id="IPR024361">
    <property type="entry name" value="BACON"/>
</dbReference>
<dbReference type="EMBL" id="FNVS01000026">
    <property type="protein sequence ID" value="SEG27540.1"/>
    <property type="molecule type" value="Genomic_DNA"/>
</dbReference>
<comment type="caution">
    <text evidence="2">The sequence shown here is derived from an EMBL/GenBank/DDBJ whole genome shotgun (WGS) entry which is preliminary data.</text>
</comment>